<feature type="domain" description="F5/8 type C" evidence="1">
    <location>
        <begin position="537"/>
        <end position="633"/>
    </location>
</feature>
<dbReference type="SUPFAM" id="SSF48208">
    <property type="entry name" value="Six-hairpin glycosidases"/>
    <property type="match status" value="1"/>
</dbReference>
<dbReference type="RefSeq" id="WP_185132060.1">
    <property type="nucleotide sequence ID" value="NZ_JACJVO010000033.1"/>
</dbReference>
<dbReference type="InterPro" id="IPR008928">
    <property type="entry name" value="6-hairpin_glycosidase_sf"/>
</dbReference>
<evidence type="ECO:0000259" key="1">
    <source>
        <dbReference type="PROSITE" id="PS50022"/>
    </source>
</evidence>
<dbReference type="EMBL" id="JACJVO010000033">
    <property type="protein sequence ID" value="MBB6734398.1"/>
    <property type="molecule type" value="Genomic_DNA"/>
</dbReference>
<reference evidence="2 3" key="1">
    <citation type="submission" date="2020-08" db="EMBL/GenBank/DDBJ databases">
        <title>Cohnella phylogeny.</title>
        <authorList>
            <person name="Dunlap C."/>
        </authorList>
    </citation>
    <scope>NUCLEOTIDE SEQUENCE [LARGE SCALE GENOMIC DNA]</scope>
    <source>
        <strain evidence="2 3">CBP 2801</strain>
    </source>
</reference>
<dbReference type="Pfam" id="PF22633">
    <property type="entry name" value="F5_F8_type_C_2"/>
    <property type="match status" value="1"/>
</dbReference>
<dbReference type="Gene3D" id="2.60.120.260">
    <property type="entry name" value="Galactose-binding domain-like"/>
    <property type="match status" value="1"/>
</dbReference>
<dbReference type="InterPro" id="IPR008979">
    <property type="entry name" value="Galactose-bd-like_sf"/>
</dbReference>
<sequence>MNRMNLTSGEYVLTFVKKSSGGYELELEQVSKETRQLLFRQRLPVAAMLKNEAGEPSELAGTYRDCVGDESRLLLTGELRTEAGTMIRIEDTFEAGEEDGTFVCERQVTVVAAGGDIEGFSSRFGMEPERGGALAEYEMFAPGVWYVRNENTVQDAIASDYTHHFFYMREMRLALPFLMMRDPKTGYTLSLGRMDADSRSDADETCSKWLVDESIRYGSLGICGNTAPRLDYLYPGWEGEVNYIDRSEPWVRRSHPVRPGVSHSYRLLLRLERESAGFEEAMSKTWRFYFGKYNPEVKRIDVAKFYGDAIGLLDVYCRDYNGVVGLPFKAQLPDGKVTGHAMVMGFVGQQLPAAYQMLRHGYRNGNEELIRKGCAMVDFWVQRSMTPAGVPKTWYEPYFEGTGIFTNSFVDLRTMADGMEGALDAYLLLKKQGEERVDWLHYVATFGDWLAKCQNGDGSFCRIYDLEGQPTHPGTANTSNPVRFLLRLHEATGEQRYFAAAVRAGEYAYEHTYKRFRYVGGTSDNDNTIDKEAGAMAMNAFLALHDHTGDSKWLKAFQGAADFTETWMFAWDYGLENGGTRWEAGESQLPQWLMVDLERSQSIQTIDISFYPDDMAYEYRIETSLDEEHWNPFEGSCSTRYVKVTVVGMKGSAESGPRVSIRDLIVSGENGENMALGKPTSASSWRNEIYRPDKATDGRGANFRSPVPDRLVGRSLVATGHSYADMYLTYQTAQYYRLYLFTRDEHYLHVALLLKHNVNRLTDWDGTKGYAYPGLIEEGGRVSEFVYGPIDVWLTWCTVAQLEPLSQLEDRFGSSSIDALEKLSWEERVTRNGNSLNNQPES</sequence>
<comment type="caution">
    <text evidence="2">The sequence shown here is derived from an EMBL/GenBank/DDBJ whole genome shotgun (WGS) entry which is preliminary data.</text>
</comment>
<protein>
    <submittedName>
        <fullName evidence="2">Discoidin domain-containing protein</fullName>
    </submittedName>
</protein>
<dbReference type="PROSITE" id="PS50022">
    <property type="entry name" value="FA58C_3"/>
    <property type="match status" value="1"/>
</dbReference>
<evidence type="ECO:0000313" key="2">
    <source>
        <dbReference type="EMBL" id="MBB6734398.1"/>
    </source>
</evidence>
<proteinExistence type="predicted"/>
<evidence type="ECO:0000313" key="3">
    <source>
        <dbReference type="Proteomes" id="UP000564644"/>
    </source>
</evidence>
<keyword evidence="3" id="KW-1185">Reference proteome</keyword>
<dbReference type="AlphaFoldDB" id="A0A7X0SQQ7"/>
<dbReference type="InterPro" id="IPR000421">
    <property type="entry name" value="FA58C"/>
</dbReference>
<dbReference type="GO" id="GO:0005975">
    <property type="term" value="P:carbohydrate metabolic process"/>
    <property type="evidence" value="ECO:0007669"/>
    <property type="project" value="InterPro"/>
</dbReference>
<dbReference type="SUPFAM" id="SSF49785">
    <property type="entry name" value="Galactose-binding domain-like"/>
    <property type="match status" value="1"/>
</dbReference>
<name>A0A7X0SQQ7_9BACL</name>
<organism evidence="2 3">
    <name type="scientific">Cohnella zeiphila</name>
    <dbReference type="NCBI Taxonomy" id="2761120"/>
    <lineage>
        <taxon>Bacteria</taxon>
        <taxon>Bacillati</taxon>
        <taxon>Bacillota</taxon>
        <taxon>Bacilli</taxon>
        <taxon>Bacillales</taxon>
        <taxon>Paenibacillaceae</taxon>
        <taxon>Cohnella</taxon>
    </lineage>
</organism>
<accession>A0A7X0SQQ7</accession>
<dbReference type="Proteomes" id="UP000564644">
    <property type="component" value="Unassembled WGS sequence"/>
</dbReference>
<gene>
    <name evidence="2" type="ORF">H7C18_26075</name>
</gene>